<feature type="transmembrane region" description="Helical" evidence="1">
    <location>
        <begin position="65"/>
        <end position="84"/>
    </location>
</feature>
<dbReference type="InterPro" id="IPR000326">
    <property type="entry name" value="PAP2/HPO"/>
</dbReference>
<evidence type="ECO:0000256" key="1">
    <source>
        <dbReference type="SAM" id="Phobius"/>
    </source>
</evidence>
<keyword evidence="1" id="KW-0812">Transmembrane</keyword>
<feature type="transmembrane region" description="Helical" evidence="1">
    <location>
        <begin position="187"/>
        <end position="209"/>
    </location>
</feature>
<name>A0A1G2T3F4_9BACT</name>
<comment type="caution">
    <text evidence="3">The sequence shown here is derived from an EMBL/GenBank/DDBJ whole genome shotgun (WGS) entry which is preliminary data.</text>
</comment>
<keyword evidence="1" id="KW-0472">Membrane</keyword>
<dbReference type="AlphaFoldDB" id="A0A1G2T3F4"/>
<dbReference type="SUPFAM" id="SSF48317">
    <property type="entry name" value="Acid phosphatase/Vanadium-dependent haloperoxidase"/>
    <property type="match status" value="1"/>
</dbReference>
<dbReference type="PANTHER" id="PTHR14969:SF13">
    <property type="entry name" value="AT30094P"/>
    <property type="match status" value="1"/>
</dbReference>
<feature type="domain" description="Phosphatidic acid phosphatase type 2/haloperoxidase" evidence="2">
    <location>
        <begin position="91"/>
        <end position="202"/>
    </location>
</feature>
<dbReference type="EMBL" id="MHVJ01000011">
    <property type="protein sequence ID" value="OHA91548.1"/>
    <property type="molecule type" value="Genomic_DNA"/>
</dbReference>
<gene>
    <name evidence="3" type="ORF">A2758_00310</name>
</gene>
<dbReference type="PANTHER" id="PTHR14969">
    <property type="entry name" value="SPHINGOSINE-1-PHOSPHATE PHOSPHOHYDROLASE"/>
    <property type="match status" value="1"/>
</dbReference>
<dbReference type="Pfam" id="PF01569">
    <property type="entry name" value="PAP2"/>
    <property type="match status" value="1"/>
</dbReference>
<feature type="transmembrane region" description="Helical" evidence="1">
    <location>
        <begin position="91"/>
        <end position="112"/>
    </location>
</feature>
<keyword evidence="1" id="KW-1133">Transmembrane helix</keyword>
<accession>A0A1G2T3F4</accession>
<evidence type="ECO:0000313" key="3">
    <source>
        <dbReference type="EMBL" id="OHA91548.1"/>
    </source>
</evidence>
<proteinExistence type="predicted"/>
<evidence type="ECO:0000259" key="2">
    <source>
        <dbReference type="SMART" id="SM00014"/>
    </source>
</evidence>
<dbReference type="SMART" id="SM00014">
    <property type="entry name" value="acidPPc"/>
    <property type="match status" value="1"/>
</dbReference>
<dbReference type="InterPro" id="IPR036938">
    <property type="entry name" value="PAP2/HPO_sf"/>
</dbReference>
<protein>
    <recommendedName>
        <fullName evidence="2">Phosphatidic acid phosphatase type 2/haloperoxidase domain-containing protein</fullName>
    </recommendedName>
</protein>
<evidence type="ECO:0000313" key="4">
    <source>
        <dbReference type="Proteomes" id="UP000178612"/>
    </source>
</evidence>
<feature type="transmembrane region" description="Helical" evidence="1">
    <location>
        <begin position="161"/>
        <end position="181"/>
    </location>
</feature>
<sequence>MGFPNWAKNILFLLVYMIAGLVLVIIIEGLLSGSDLQPLNSVIESAVVRMRTPVLTTLLVWATRIGNPFVFASVAVFISIMLIIRRNAYDAMLLLTALIVTVLSLTILKNIFQISRPVSDIYAAEGWSFPSGHATLATSFFFLLSYIFFGKMKGVWEKTTLIVGSIAGAIIVCFSRLYLGAHWTLDIIAGVALGLISVSFTILMFNIFLEENRSLRRRLNL</sequence>
<dbReference type="Proteomes" id="UP000178612">
    <property type="component" value="Unassembled WGS sequence"/>
</dbReference>
<dbReference type="CDD" id="cd03392">
    <property type="entry name" value="PAP2_like_2"/>
    <property type="match status" value="1"/>
</dbReference>
<feature type="transmembrane region" description="Helical" evidence="1">
    <location>
        <begin position="12"/>
        <end position="31"/>
    </location>
</feature>
<dbReference type="Gene3D" id="1.20.144.10">
    <property type="entry name" value="Phosphatidic acid phosphatase type 2/haloperoxidase"/>
    <property type="match status" value="2"/>
</dbReference>
<feature type="transmembrane region" description="Helical" evidence="1">
    <location>
        <begin position="132"/>
        <end position="149"/>
    </location>
</feature>
<reference evidence="3 4" key="1">
    <citation type="journal article" date="2016" name="Nat. Commun.">
        <title>Thousands of microbial genomes shed light on interconnected biogeochemical processes in an aquifer system.</title>
        <authorList>
            <person name="Anantharaman K."/>
            <person name="Brown C.T."/>
            <person name="Hug L.A."/>
            <person name="Sharon I."/>
            <person name="Castelle C.J."/>
            <person name="Probst A.J."/>
            <person name="Thomas B.C."/>
            <person name="Singh A."/>
            <person name="Wilkins M.J."/>
            <person name="Karaoz U."/>
            <person name="Brodie E.L."/>
            <person name="Williams K.H."/>
            <person name="Hubbard S.S."/>
            <person name="Banfield J.F."/>
        </authorList>
    </citation>
    <scope>NUCLEOTIDE SEQUENCE [LARGE SCALE GENOMIC DNA]</scope>
</reference>
<organism evidence="3 4">
    <name type="scientific">Candidatus Zambryskibacteria bacterium RIFCSPHIGHO2_01_FULL_49_18</name>
    <dbReference type="NCBI Taxonomy" id="1802740"/>
    <lineage>
        <taxon>Bacteria</taxon>
        <taxon>Candidatus Zambryskiibacteriota</taxon>
    </lineage>
</organism>